<dbReference type="PROSITE" id="PS01302">
    <property type="entry name" value="UPF0758"/>
    <property type="match status" value="1"/>
</dbReference>
<dbReference type="InterPro" id="IPR025657">
    <property type="entry name" value="RadC_JAB"/>
</dbReference>
<dbReference type="GO" id="GO:0006508">
    <property type="term" value="P:proteolysis"/>
    <property type="evidence" value="ECO:0007669"/>
    <property type="project" value="UniProtKB-KW"/>
</dbReference>
<dbReference type="PATRIC" id="fig|1411148.3.peg.386"/>
<dbReference type="GO" id="GO:0046872">
    <property type="term" value="F:metal ion binding"/>
    <property type="evidence" value="ECO:0007669"/>
    <property type="project" value="UniProtKB-KW"/>
</dbReference>
<comment type="caution">
    <text evidence="8">The sequence shown here is derived from an EMBL/GenBank/DDBJ whole genome shotgun (WGS) entry which is preliminary data.</text>
</comment>
<evidence type="ECO:0000256" key="6">
    <source>
        <dbReference type="RuleBase" id="RU003797"/>
    </source>
</evidence>
<keyword evidence="5" id="KW-0482">Metalloprotease</keyword>
<evidence type="ECO:0000256" key="5">
    <source>
        <dbReference type="ARBA" id="ARBA00023049"/>
    </source>
</evidence>
<proteinExistence type="inferred from homology"/>
<keyword evidence="1" id="KW-0645">Protease</keyword>
<evidence type="ECO:0000313" key="8">
    <source>
        <dbReference type="EMBL" id="ETK02669.1"/>
    </source>
</evidence>
<accession>W2C638</accession>
<reference evidence="8 9" key="1">
    <citation type="submission" date="2013-11" db="EMBL/GenBank/DDBJ databases">
        <title>Single cell genomics of uncultured Tannerella BU063 (oral taxon 286).</title>
        <authorList>
            <person name="Beall C.J."/>
            <person name="Campbell A.G."/>
            <person name="Griffen A.L."/>
            <person name="Podar M."/>
            <person name="Leys E.J."/>
        </authorList>
    </citation>
    <scope>NUCLEOTIDE SEQUENCE [LARGE SCALE GENOMIC DNA]</scope>
    <source>
        <strain evidence="8">Cell 2</strain>
    </source>
</reference>
<comment type="similarity">
    <text evidence="6">Belongs to the UPF0758 family.</text>
</comment>
<dbReference type="Gene3D" id="3.40.140.10">
    <property type="entry name" value="Cytidine Deaminase, domain 2"/>
    <property type="match status" value="1"/>
</dbReference>
<dbReference type="PANTHER" id="PTHR30471">
    <property type="entry name" value="DNA REPAIR PROTEIN RADC"/>
    <property type="match status" value="1"/>
</dbReference>
<sequence>MDDRLRIKELAEEDRPREKMRLKGAAALSDAELIAILIGSGSSTETAVQLSQRILGTVDNSLGRLARLTVDELMAFRGIGEAKAITIAAAMELGRRKGLTNDDADRDTIRSSAEAFRLFHPHLCDLPHEELWAAFTNRSAKVIARTMISRGGTDHTSADVLIVLKAAINNLCAGIVLCHNHPSGDPRPSRQDDALTDRIARAAALLGIQLIDHIILCDKRYYSYADEGRLPRT</sequence>
<protein>
    <recommendedName>
        <fullName evidence="7">MPN domain-containing protein</fullName>
    </recommendedName>
</protein>
<dbReference type="PANTHER" id="PTHR30471:SF3">
    <property type="entry name" value="UPF0758 PROTEIN YEES-RELATED"/>
    <property type="match status" value="1"/>
</dbReference>
<dbReference type="InterPro" id="IPR001405">
    <property type="entry name" value="UPF0758"/>
</dbReference>
<evidence type="ECO:0000256" key="3">
    <source>
        <dbReference type="ARBA" id="ARBA00022801"/>
    </source>
</evidence>
<dbReference type="EMBL" id="AYUF01000311">
    <property type="protein sequence ID" value="ETK02669.1"/>
    <property type="molecule type" value="Genomic_DNA"/>
</dbReference>
<dbReference type="InterPro" id="IPR046778">
    <property type="entry name" value="UPF0758_N"/>
</dbReference>
<dbReference type="Pfam" id="PF20582">
    <property type="entry name" value="UPF0758_N"/>
    <property type="match status" value="1"/>
</dbReference>
<name>W2C638_9BACT</name>
<gene>
    <name evidence="8" type="ORF">N425_03085</name>
</gene>
<evidence type="ECO:0000256" key="1">
    <source>
        <dbReference type="ARBA" id="ARBA00022670"/>
    </source>
</evidence>
<dbReference type="Proteomes" id="UP000018837">
    <property type="component" value="Unassembled WGS sequence"/>
</dbReference>
<dbReference type="Pfam" id="PF04002">
    <property type="entry name" value="RadC"/>
    <property type="match status" value="1"/>
</dbReference>
<dbReference type="SUPFAM" id="SSF102712">
    <property type="entry name" value="JAB1/MPN domain"/>
    <property type="match status" value="1"/>
</dbReference>
<evidence type="ECO:0000313" key="9">
    <source>
        <dbReference type="Proteomes" id="UP000018837"/>
    </source>
</evidence>
<dbReference type="NCBIfam" id="NF000642">
    <property type="entry name" value="PRK00024.1"/>
    <property type="match status" value="1"/>
</dbReference>
<evidence type="ECO:0000256" key="2">
    <source>
        <dbReference type="ARBA" id="ARBA00022723"/>
    </source>
</evidence>
<organism evidence="8 9">
    <name type="scientific">Tannerella sp. oral taxon BU063 isolate Cell 2</name>
    <dbReference type="NCBI Taxonomy" id="1411148"/>
    <lineage>
        <taxon>Bacteria</taxon>
        <taxon>Pseudomonadati</taxon>
        <taxon>Bacteroidota</taxon>
        <taxon>Bacteroidia</taxon>
        <taxon>Bacteroidales</taxon>
        <taxon>Tannerellaceae</taxon>
        <taxon>Tannerella</taxon>
    </lineage>
</organism>
<keyword evidence="3" id="KW-0378">Hydrolase</keyword>
<evidence type="ECO:0000256" key="4">
    <source>
        <dbReference type="ARBA" id="ARBA00022833"/>
    </source>
</evidence>
<keyword evidence="4" id="KW-0862">Zinc</keyword>
<dbReference type="NCBIfam" id="TIGR00608">
    <property type="entry name" value="radc"/>
    <property type="match status" value="1"/>
</dbReference>
<dbReference type="AlphaFoldDB" id="W2C638"/>
<dbReference type="InterPro" id="IPR037518">
    <property type="entry name" value="MPN"/>
</dbReference>
<dbReference type="InterPro" id="IPR020891">
    <property type="entry name" value="UPF0758_CS"/>
</dbReference>
<feature type="domain" description="MPN" evidence="7">
    <location>
        <begin position="108"/>
        <end position="230"/>
    </location>
</feature>
<keyword evidence="2" id="KW-0479">Metal-binding</keyword>
<dbReference type="CDD" id="cd08071">
    <property type="entry name" value="MPN_DUF2466"/>
    <property type="match status" value="1"/>
</dbReference>
<evidence type="ECO:0000259" key="7">
    <source>
        <dbReference type="PROSITE" id="PS50249"/>
    </source>
</evidence>
<dbReference type="PROSITE" id="PS50249">
    <property type="entry name" value="MPN"/>
    <property type="match status" value="1"/>
</dbReference>
<dbReference type="GO" id="GO:0008237">
    <property type="term" value="F:metallopeptidase activity"/>
    <property type="evidence" value="ECO:0007669"/>
    <property type="project" value="UniProtKB-KW"/>
</dbReference>